<evidence type="ECO:0000256" key="1">
    <source>
        <dbReference type="SAM" id="Phobius"/>
    </source>
</evidence>
<sequence>MTTDASISKTKRLLGSIFALIIVLAAVVVGWLYSRHEHRNPSSEEAVIGANVVHISAAVPGKISELLVQEGERVARGDVLFRLDNYAYQLRVQQARAEVAVAEAAVSANQRHTRAESSNADIANQQISRARQNLAMAQKTVQRLRPLAQQGYVAKQELDSAITLEQDAQVSLAQALAQASAAKDLVGDDQAALATLTIAQIALALAEKALDDTIVRAPVDGLVVGLKVTTGERLIPDQSLFTLIDTQNWYATAFYRETDLPALALGRCAEVYTLMAPKQVMRGTVDNIGWGVTDTEMINLPRSLPYVQKSLNWVRVAQRFPVRIQLDNPPAELMRVGASATVVVRPSDQCTNTSAHATH</sequence>
<name>A0A9D2RGB6_9BURK</name>
<dbReference type="Pfam" id="PF25917">
    <property type="entry name" value="BSH_RND"/>
    <property type="match status" value="1"/>
</dbReference>
<evidence type="ECO:0000313" key="4">
    <source>
        <dbReference type="EMBL" id="HJD44709.1"/>
    </source>
</evidence>
<evidence type="ECO:0000313" key="5">
    <source>
        <dbReference type="Proteomes" id="UP000823889"/>
    </source>
</evidence>
<dbReference type="PRINTS" id="PR01490">
    <property type="entry name" value="RTXTOXIND"/>
</dbReference>
<gene>
    <name evidence="4" type="primary">mdtN</name>
    <name evidence="4" type="ORF">H9906_06750</name>
</gene>
<dbReference type="InterPro" id="IPR058625">
    <property type="entry name" value="MdtA-like_BSH"/>
</dbReference>
<dbReference type="Gene3D" id="1.10.287.470">
    <property type="entry name" value="Helix hairpin bin"/>
    <property type="match status" value="1"/>
</dbReference>
<evidence type="ECO:0000259" key="3">
    <source>
        <dbReference type="Pfam" id="PF25963"/>
    </source>
</evidence>
<reference evidence="4" key="1">
    <citation type="journal article" date="2021" name="PeerJ">
        <title>Extensive microbial diversity within the chicken gut microbiome revealed by metagenomics and culture.</title>
        <authorList>
            <person name="Gilroy R."/>
            <person name="Ravi A."/>
            <person name="Getino M."/>
            <person name="Pursley I."/>
            <person name="Horton D.L."/>
            <person name="Alikhan N.F."/>
            <person name="Baker D."/>
            <person name="Gharbi K."/>
            <person name="Hall N."/>
            <person name="Watson M."/>
            <person name="Adriaenssens E.M."/>
            <person name="Foster-Nyarko E."/>
            <person name="Jarju S."/>
            <person name="Secka A."/>
            <person name="Antonio M."/>
            <person name="Oren A."/>
            <person name="Chaudhuri R.R."/>
            <person name="La Ragione R."/>
            <person name="Hildebrand F."/>
            <person name="Pallen M.J."/>
        </authorList>
    </citation>
    <scope>NUCLEOTIDE SEQUENCE</scope>
    <source>
        <strain evidence="4">9264</strain>
    </source>
</reference>
<dbReference type="PANTHER" id="PTHR30367">
    <property type="entry name" value="P-HYDROXYBENZOIC ACID EFFLUX PUMP SUBUNIT AAEA-RELATED"/>
    <property type="match status" value="1"/>
</dbReference>
<organism evidence="4 5">
    <name type="scientific">Candidatus Paenalcaligenes intestinipullorum</name>
    <dbReference type="NCBI Taxonomy" id="2838718"/>
    <lineage>
        <taxon>Bacteria</taxon>
        <taxon>Pseudomonadati</taxon>
        <taxon>Pseudomonadota</taxon>
        <taxon>Betaproteobacteria</taxon>
        <taxon>Burkholderiales</taxon>
        <taxon>Alcaligenaceae</taxon>
        <taxon>Paenalcaligenes</taxon>
    </lineage>
</organism>
<keyword evidence="1" id="KW-1133">Transmembrane helix</keyword>
<dbReference type="SUPFAM" id="SSF111369">
    <property type="entry name" value="HlyD-like secretion proteins"/>
    <property type="match status" value="2"/>
</dbReference>
<dbReference type="InterPro" id="IPR058634">
    <property type="entry name" value="AaeA-lik-b-barrel"/>
</dbReference>
<keyword evidence="1" id="KW-0472">Membrane</keyword>
<dbReference type="PANTHER" id="PTHR30367:SF1">
    <property type="entry name" value="MULTIDRUG RESISTANCE PROTEIN MDTN"/>
    <property type="match status" value="1"/>
</dbReference>
<reference evidence="4" key="2">
    <citation type="submission" date="2021-04" db="EMBL/GenBank/DDBJ databases">
        <authorList>
            <person name="Gilroy R."/>
        </authorList>
    </citation>
    <scope>NUCLEOTIDE SEQUENCE</scope>
    <source>
        <strain evidence="4">9264</strain>
    </source>
</reference>
<keyword evidence="1" id="KW-0812">Transmembrane</keyword>
<dbReference type="Gene3D" id="2.40.50.100">
    <property type="match status" value="1"/>
</dbReference>
<feature type="domain" description="Multidrug resistance protein MdtA-like barrel-sandwich hybrid" evidence="2">
    <location>
        <begin position="51"/>
        <end position="244"/>
    </location>
</feature>
<dbReference type="NCBIfam" id="NF007785">
    <property type="entry name" value="PRK10476.1"/>
    <property type="match status" value="1"/>
</dbReference>
<protein>
    <submittedName>
        <fullName evidence="4">Multidrug transporter subunit MdtN</fullName>
    </submittedName>
</protein>
<proteinExistence type="predicted"/>
<dbReference type="Pfam" id="PF25963">
    <property type="entry name" value="Beta-barrel_AAEA"/>
    <property type="match status" value="1"/>
</dbReference>
<dbReference type="EMBL" id="DWUQ01000141">
    <property type="protein sequence ID" value="HJD44709.1"/>
    <property type="molecule type" value="Genomic_DNA"/>
</dbReference>
<dbReference type="InterPro" id="IPR050393">
    <property type="entry name" value="MFP_Efflux_Pump"/>
</dbReference>
<feature type="transmembrane region" description="Helical" evidence="1">
    <location>
        <begin position="12"/>
        <end position="33"/>
    </location>
</feature>
<dbReference type="AlphaFoldDB" id="A0A9D2RGB6"/>
<evidence type="ECO:0000259" key="2">
    <source>
        <dbReference type="Pfam" id="PF25917"/>
    </source>
</evidence>
<feature type="domain" description="p-hydroxybenzoic acid efflux pump subunit AaeA-like beta-barrel" evidence="3">
    <location>
        <begin position="249"/>
        <end position="344"/>
    </location>
</feature>
<accession>A0A9D2RGB6</accession>
<comment type="caution">
    <text evidence="4">The sequence shown here is derived from an EMBL/GenBank/DDBJ whole genome shotgun (WGS) entry which is preliminary data.</text>
</comment>
<dbReference type="Gene3D" id="2.40.30.170">
    <property type="match status" value="1"/>
</dbReference>
<dbReference type="Proteomes" id="UP000823889">
    <property type="component" value="Unassembled WGS sequence"/>
</dbReference>